<dbReference type="InterPro" id="IPR035969">
    <property type="entry name" value="Rab-GAP_TBC_sf"/>
</dbReference>
<protein>
    <submittedName>
        <fullName evidence="5">RabGAP/TBC</fullName>
    </submittedName>
</protein>
<dbReference type="GO" id="GO:0005096">
    <property type="term" value="F:GTPase activator activity"/>
    <property type="evidence" value="ECO:0007669"/>
    <property type="project" value="UniProtKB-KW"/>
</dbReference>
<feature type="compositionally biased region" description="Low complexity" evidence="3">
    <location>
        <begin position="231"/>
        <end position="247"/>
    </location>
</feature>
<comment type="subcellular location">
    <subcellularLocation>
        <location evidence="1">Golgi apparatus</location>
        <location evidence="1">Golgi stack</location>
    </subcellularLocation>
</comment>
<dbReference type="GO" id="GO:0071889">
    <property type="term" value="F:14-3-3 protein binding"/>
    <property type="evidence" value="ECO:0007669"/>
    <property type="project" value="UniProtKB-ARBA"/>
</dbReference>
<evidence type="ECO:0000313" key="6">
    <source>
        <dbReference type="Proteomes" id="UP000245946"/>
    </source>
</evidence>
<dbReference type="STRING" id="58919.A0A316Z9K9"/>
<dbReference type="Gene3D" id="1.10.8.270">
    <property type="entry name" value="putative rabgap domain of human tbc1 domain family member 14 like domains"/>
    <property type="match status" value="1"/>
</dbReference>
<dbReference type="PANTHER" id="PTHR22957:SF26">
    <property type="entry name" value="LD44506P"/>
    <property type="match status" value="1"/>
</dbReference>
<reference evidence="5 6" key="1">
    <citation type="journal article" date="2018" name="Mol. Biol. Evol.">
        <title>Broad Genomic Sampling Reveals a Smut Pathogenic Ancestry of the Fungal Clade Ustilaginomycotina.</title>
        <authorList>
            <person name="Kijpornyongpan T."/>
            <person name="Mondo S.J."/>
            <person name="Barry K."/>
            <person name="Sandor L."/>
            <person name="Lee J."/>
            <person name="Lipzen A."/>
            <person name="Pangilinan J."/>
            <person name="LaButti K."/>
            <person name="Hainaut M."/>
            <person name="Henrissat B."/>
            <person name="Grigoriev I.V."/>
            <person name="Spatafora J.W."/>
            <person name="Aime M.C."/>
        </authorList>
    </citation>
    <scope>NUCLEOTIDE SEQUENCE [LARGE SCALE GENOMIC DNA]</scope>
    <source>
        <strain evidence="5 6">MCA 4186</strain>
    </source>
</reference>
<dbReference type="FunFam" id="1.10.472.80:FF:000001">
    <property type="entry name" value="TBC1 domain family member 22B"/>
    <property type="match status" value="1"/>
</dbReference>
<feature type="region of interest" description="Disordered" evidence="3">
    <location>
        <begin position="231"/>
        <end position="263"/>
    </location>
</feature>
<dbReference type="AlphaFoldDB" id="A0A316Z9K9"/>
<dbReference type="Pfam" id="PF00566">
    <property type="entry name" value="RabGAP-TBC"/>
    <property type="match status" value="1"/>
</dbReference>
<dbReference type="EMBL" id="KZ819294">
    <property type="protein sequence ID" value="PWN97694.1"/>
    <property type="molecule type" value="Genomic_DNA"/>
</dbReference>
<proteinExistence type="predicted"/>
<dbReference type="OrthoDB" id="26371at2759"/>
<sequence length="639" mass="69321">MSRPFAGRSFSGTSASAKAPPPLHRATPSWEDEAWASDSDDDDFVSRQRVRRARAAEAADGDEARTPRASRMTASDVRPGPSAPPARPHPFPVPAARSASTSSSASQPLGAIPGSTHPPGASPGSWTLVDRANGHRDAAVASRTSLAGSPPTDVGASAAAAVLAAAVSDSEEGAPRTARAAARKASISGAHGRGRRMNELEREELRGRLRTDVDRVVDDPTRLLSHLSLSWAHEPPSPHSASASASPSPSPIEPRARPAAARRRELDVVSMGGDGLISSGGFGASDSELAAPAAPDDASATEAALSLGIGRKNSTRTVRRREQFVRCLGKESCPLDELRTLAWQGVPTELRPMVWQLLLGYLPPSRPHRASVLARKRAEYAAGARLAFARGDAGLDAATFHQVRIDVVRTHPGILLWQREATQRALERILYVWAIRHPASGYVQGINDLATPFFEVFLSAYISGDPESYDVSLLPPEALEALEADTFWCLSKLLDGIQDNYIFAQPGIQRQVRRMEKLVARIDPPLHAHLQDQGVEYMQFAFRWMNCLLMRELSVQNIVRMWDTYLAEGPDAFSDFHLYVCSVFLSKWSPELLTMDFQGIIMFLQSLPTQSWSDRDAEVLLSDAFVKKSLFGGTAHLSS</sequence>
<feature type="domain" description="Rab-GAP TBC" evidence="4">
    <location>
        <begin position="345"/>
        <end position="569"/>
    </location>
</feature>
<dbReference type="Proteomes" id="UP000245946">
    <property type="component" value="Unassembled WGS sequence"/>
</dbReference>
<feature type="compositionally biased region" description="Pro residues" evidence="3">
    <location>
        <begin position="81"/>
        <end position="93"/>
    </location>
</feature>
<name>A0A316Z9K9_9BASI</name>
<feature type="compositionally biased region" description="Basic and acidic residues" evidence="3">
    <location>
        <begin position="54"/>
        <end position="66"/>
    </location>
</feature>
<dbReference type="Gene3D" id="1.10.472.80">
    <property type="entry name" value="Ypt/Rab-GAP domain of gyp1p, domain 3"/>
    <property type="match status" value="1"/>
</dbReference>
<dbReference type="InterPro" id="IPR000195">
    <property type="entry name" value="Rab-GAP-TBC_dom"/>
</dbReference>
<dbReference type="PROSITE" id="PS50086">
    <property type="entry name" value="TBC_RABGAP"/>
    <property type="match status" value="1"/>
</dbReference>
<feature type="region of interest" description="Disordered" evidence="3">
    <location>
        <begin position="1"/>
        <end position="156"/>
    </location>
</feature>
<dbReference type="RefSeq" id="XP_025597973.1">
    <property type="nucleotide sequence ID" value="XM_025742569.1"/>
</dbReference>
<feature type="compositionally biased region" description="Low complexity" evidence="3">
    <location>
        <begin position="94"/>
        <end position="106"/>
    </location>
</feature>
<evidence type="ECO:0000259" key="4">
    <source>
        <dbReference type="PROSITE" id="PS50086"/>
    </source>
</evidence>
<evidence type="ECO:0000313" key="5">
    <source>
        <dbReference type="EMBL" id="PWN97694.1"/>
    </source>
</evidence>
<organism evidence="5 6">
    <name type="scientific">Tilletiopsis washingtonensis</name>
    <dbReference type="NCBI Taxonomy" id="58919"/>
    <lineage>
        <taxon>Eukaryota</taxon>
        <taxon>Fungi</taxon>
        <taxon>Dikarya</taxon>
        <taxon>Basidiomycota</taxon>
        <taxon>Ustilaginomycotina</taxon>
        <taxon>Exobasidiomycetes</taxon>
        <taxon>Entylomatales</taxon>
        <taxon>Entylomatales incertae sedis</taxon>
        <taxon>Tilletiopsis</taxon>
    </lineage>
</organism>
<keyword evidence="6" id="KW-1185">Reference proteome</keyword>
<dbReference type="GeneID" id="37270113"/>
<accession>A0A316Z9K9</accession>
<dbReference type="PANTHER" id="PTHR22957">
    <property type="entry name" value="TBC1 DOMAIN FAMILY MEMBER GTPASE-ACTIVATING PROTEIN"/>
    <property type="match status" value="1"/>
</dbReference>
<dbReference type="GO" id="GO:0005795">
    <property type="term" value="C:Golgi stack"/>
    <property type="evidence" value="ECO:0007669"/>
    <property type="project" value="UniProtKB-SubCell"/>
</dbReference>
<dbReference type="Gene3D" id="1.10.10.750">
    <property type="entry name" value="Ypt/Rab-GAP domain of gyp1p, domain 1"/>
    <property type="match status" value="1"/>
</dbReference>
<gene>
    <name evidence="5" type="ORF">FA09DRAFT_330353</name>
</gene>
<dbReference type="SMART" id="SM00164">
    <property type="entry name" value="TBC"/>
    <property type="match status" value="1"/>
</dbReference>
<dbReference type="SUPFAM" id="SSF47923">
    <property type="entry name" value="Ypt/Rab-GAP domain of gyp1p"/>
    <property type="match status" value="2"/>
</dbReference>
<evidence type="ECO:0000256" key="3">
    <source>
        <dbReference type="SAM" id="MobiDB-lite"/>
    </source>
</evidence>
<evidence type="ECO:0000256" key="1">
    <source>
        <dbReference type="ARBA" id="ARBA00004348"/>
    </source>
</evidence>
<evidence type="ECO:0000256" key="2">
    <source>
        <dbReference type="ARBA" id="ARBA00022468"/>
    </source>
</evidence>
<feature type="compositionally biased region" description="Acidic residues" evidence="3">
    <location>
        <begin position="30"/>
        <end position="43"/>
    </location>
</feature>
<keyword evidence="2" id="KW-0343">GTPase activation</keyword>
<dbReference type="FunFam" id="1.10.8.270:FF:000004">
    <property type="entry name" value="TBC1 domain family, member 22B"/>
    <property type="match status" value="1"/>
</dbReference>